<evidence type="ECO:0000313" key="3">
    <source>
        <dbReference type="Proteomes" id="UP000463388"/>
    </source>
</evidence>
<evidence type="ECO:0000313" key="2">
    <source>
        <dbReference type="EMBL" id="MVX61229.1"/>
    </source>
</evidence>
<dbReference type="OrthoDB" id="3193022at2"/>
<accession>A0A6N8JQC7</accession>
<sequence>MPDVAGEEGSMGGQWETRMHFVETLNLLMRTCPLEKVKVTHLCKATGVSRATFYEHFHDIFDVPVWFWDHLMERSLYRIGLDLSCYEAHFQKFALLRENKEFFDNAFKSDDYNSVCEHGGRAMDRIMVERAAARAGHPLAEEQLLLIEFFRTGAQYMTRDWVRHGMEPSPRVMARLFYNSMPAFLVQLLDEGVAQLR</sequence>
<dbReference type="Pfam" id="PF14278">
    <property type="entry name" value="TetR_C_8"/>
    <property type="match status" value="1"/>
</dbReference>
<dbReference type="Gene3D" id="1.10.357.10">
    <property type="entry name" value="Tetracycline Repressor, domain 2"/>
    <property type="match status" value="1"/>
</dbReference>
<dbReference type="EMBL" id="WSRR01000016">
    <property type="protein sequence ID" value="MVX61229.1"/>
    <property type="molecule type" value="Genomic_DNA"/>
</dbReference>
<dbReference type="SUPFAM" id="SSF46689">
    <property type="entry name" value="Homeodomain-like"/>
    <property type="match status" value="1"/>
</dbReference>
<dbReference type="InterPro" id="IPR009057">
    <property type="entry name" value="Homeodomain-like_sf"/>
</dbReference>
<gene>
    <name evidence="2" type="ORF">GKZ27_07155</name>
</gene>
<dbReference type="InterPro" id="IPR039532">
    <property type="entry name" value="TetR_C_Firmicutes"/>
</dbReference>
<dbReference type="Proteomes" id="UP000463388">
    <property type="component" value="Unassembled WGS sequence"/>
</dbReference>
<dbReference type="RefSeq" id="WP_160346282.1">
    <property type="nucleotide sequence ID" value="NZ_WSRR01000016.1"/>
</dbReference>
<evidence type="ECO:0000259" key="1">
    <source>
        <dbReference type="Pfam" id="PF14278"/>
    </source>
</evidence>
<dbReference type="AlphaFoldDB" id="A0A6N8JQC7"/>
<feature type="domain" description="Transcriptional regulator TetR C-terminal Firmicutes type" evidence="1">
    <location>
        <begin position="93"/>
        <end position="180"/>
    </location>
</feature>
<name>A0A6N8JQC7_9ACTN</name>
<proteinExistence type="predicted"/>
<keyword evidence="3" id="KW-1185">Reference proteome</keyword>
<comment type="caution">
    <text evidence="2">The sequence shown here is derived from an EMBL/GenBank/DDBJ whole genome shotgun (WGS) entry which is preliminary data.</text>
</comment>
<protein>
    <recommendedName>
        <fullName evidence="1">Transcriptional regulator TetR C-terminal Firmicutes type domain-containing protein</fullName>
    </recommendedName>
</protein>
<organism evidence="2 3">
    <name type="scientific">Adlercreutzia mucosicola</name>
    <dbReference type="NCBI Taxonomy" id="580026"/>
    <lineage>
        <taxon>Bacteria</taxon>
        <taxon>Bacillati</taxon>
        <taxon>Actinomycetota</taxon>
        <taxon>Coriobacteriia</taxon>
        <taxon>Eggerthellales</taxon>
        <taxon>Eggerthellaceae</taxon>
        <taxon>Adlercreutzia</taxon>
    </lineage>
</organism>
<reference evidence="2 3" key="1">
    <citation type="submission" date="2019-12" db="EMBL/GenBank/DDBJ databases">
        <title>Microbes associate with the intestines of laboratory mice.</title>
        <authorList>
            <person name="Navarre W."/>
            <person name="Wong E."/>
        </authorList>
    </citation>
    <scope>NUCLEOTIDE SEQUENCE [LARGE SCALE GENOMIC DNA]</scope>
    <source>
        <strain evidence="2 3">NM66_B29</strain>
    </source>
</reference>